<dbReference type="STRING" id="1121476.SAMN02745751_00883"/>
<proteinExistence type="predicted"/>
<organism evidence="1 2">
    <name type="scientific">Dethiosulfatibacter aminovorans DSM 17477</name>
    <dbReference type="NCBI Taxonomy" id="1121476"/>
    <lineage>
        <taxon>Bacteria</taxon>
        <taxon>Bacillati</taxon>
        <taxon>Bacillota</taxon>
        <taxon>Tissierellia</taxon>
        <taxon>Dethiosulfatibacter</taxon>
    </lineage>
</organism>
<name>A0A1M6DEV4_9FIRM</name>
<keyword evidence="2" id="KW-1185">Reference proteome</keyword>
<dbReference type="Proteomes" id="UP000184052">
    <property type="component" value="Unassembled WGS sequence"/>
</dbReference>
<sequence>MTELTGFSLGDAIRQINKNERKIIEICYAKGSNRNFSMNLVNPVVVRFLQTDDVYKLTVSYF</sequence>
<protein>
    <submittedName>
        <fullName evidence="1">Uncharacterized protein</fullName>
    </submittedName>
</protein>
<reference evidence="1 2" key="1">
    <citation type="submission" date="2016-11" db="EMBL/GenBank/DDBJ databases">
        <authorList>
            <person name="Jaros S."/>
            <person name="Januszkiewicz K."/>
            <person name="Wedrychowicz H."/>
        </authorList>
    </citation>
    <scope>NUCLEOTIDE SEQUENCE [LARGE SCALE GENOMIC DNA]</scope>
    <source>
        <strain evidence="1 2">DSM 17477</strain>
    </source>
</reference>
<evidence type="ECO:0000313" key="2">
    <source>
        <dbReference type="Proteomes" id="UP000184052"/>
    </source>
</evidence>
<dbReference type="AlphaFoldDB" id="A0A1M6DEV4"/>
<gene>
    <name evidence="1" type="ORF">SAMN02745751_00883</name>
</gene>
<evidence type="ECO:0000313" key="1">
    <source>
        <dbReference type="EMBL" id="SHI71601.1"/>
    </source>
</evidence>
<dbReference type="EMBL" id="FQZL01000006">
    <property type="protein sequence ID" value="SHI71601.1"/>
    <property type="molecule type" value="Genomic_DNA"/>
</dbReference>
<accession>A0A1M6DEV4</accession>